<protein>
    <submittedName>
        <fullName evidence="1">Uncharacterized protein</fullName>
    </submittedName>
</protein>
<keyword evidence="2" id="KW-1185">Reference proteome</keyword>
<dbReference type="PANTHER" id="PTHR37450:SF1">
    <property type="entry name" value="CIPC PROTEIN"/>
    <property type="match status" value="1"/>
</dbReference>
<sequence>MGWFSEESEQAVAYDQVVNAPHKAELSHELIAAAASYEAAKAYEDHCARNGQPPSHAKAKEIVLVLVSSLRVLTEILMNSPSAGFAGAFIDRMVETKGLDYIDKERAQRHANEHVEQVEVSQWGY</sequence>
<dbReference type="EMBL" id="JAYKXP010000021">
    <property type="protein sequence ID" value="KAK7047219.1"/>
    <property type="molecule type" value="Genomic_DNA"/>
</dbReference>
<reference evidence="1 2" key="1">
    <citation type="submission" date="2024-01" db="EMBL/GenBank/DDBJ databases">
        <title>A draft genome for a cacao thread blight-causing isolate of Paramarasmius palmivorus.</title>
        <authorList>
            <person name="Baruah I.K."/>
            <person name="Bukari Y."/>
            <person name="Amoako-Attah I."/>
            <person name="Meinhardt L.W."/>
            <person name="Bailey B.A."/>
            <person name="Cohen S.P."/>
        </authorList>
    </citation>
    <scope>NUCLEOTIDE SEQUENCE [LARGE SCALE GENOMIC DNA]</scope>
    <source>
        <strain evidence="1 2">GH-12</strain>
    </source>
</reference>
<dbReference type="Pfam" id="PF12585">
    <property type="entry name" value="DUF3759"/>
    <property type="match status" value="2"/>
</dbReference>
<dbReference type="Proteomes" id="UP001383192">
    <property type="component" value="Unassembled WGS sequence"/>
</dbReference>
<organism evidence="1 2">
    <name type="scientific">Paramarasmius palmivorus</name>
    <dbReference type="NCBI Taxonomy" id="297713"/>
    <lineage>
        <taxon>Eukaryota</taxon>
        <taxon>Fungi</taxon>
        <taxon>Dikarya</taxon>
        <taxon>Basidiomycota</taxon>
        <taxon>Agaricomycotina</taxon>
        <taxon>Agaricomycetes</taxon>
        <taxon>Agaricomycetidae</taxon>
        <taxon>Agaricales</taxon>
        <taxon>Marasmiineae</taxon>
        <taxon>Marasmiaceae</taxon>
        <taxon>Paramarasmius</taxon>
    </lineage>
</organism>
<name>A0AAW0D972_9AGAR</name>
<dbReference type="AlphaFoldDB" id="A0AAW0D972"/>
<evidence type="ECO:0000313" key="2">
    <source>
        <dbReference type="Proteomes" id="UP001383192"/>
    </source>
</evidence>
<dbReference type="InterPro" id="IPR022234">
    <property type="entry name" value="DUF3759"/>
</dbReference>
<evidence type="ECO:0000313" key="1">
    <source>
        <dbReference type="EMBL" id="KAK7047219.1"/>
    </source>
</evidence>
<accession>A0AAW0D972</accession>
<dbReference type="PANTHER" id="PTHR37450">
    <property type="entry name" value="CIPC PROTEIN"/>
    <property type="match status" value="1"/>
</dbReference>
<comment type="caution">
    <text evidence="1">The sequence shown here is derived from an EMBL/GenBank/DDBJ whole genome shotgun (WGS) entry which is preliminary data.</text>
</comment>
<gene>
    <name evidence="1" type="ORF">VNI00_006885</name>
</gene>
<proteinExistence type="predicted"/>